<feature type="domain" description="Xylose isomerase-like TIM barrel" evidence="1">
    <location>
        <begin position="26"/>
        <end position="245"/>
    </location>
</feature>
<evidence type="ECO:0000313" key="4">
    <source>
        <dbReference type="Proteomes" id="UP000271291"/>
    </source>
</evidence>
<dbReference type="InterPro" id="IPR050312">
    <property type="entry name" value="IolE/XylAMocC-like"/>
</dbReference>
<reference evidence="2 4" key="2">
    <citation type="submission" date="2018-12" db="EMBL/GenBank/DDBJ databases">
        <title>Streptomyces griseoviridis F1-27 complete genome.</title>
        <authorList>
            <person name="Mariita R.M."/>
            <person name="Sello J.K."/>
        </authorList>
    </citation>
    <scope>NUCLEOTIDE SEQUENCE [LARGE SCALE GENOMIC DNA]</scope>
    <source>
        <strain evidence="2 4">F1-27</strain>
    </source>
</reference>
<dbReference type="PANTHER" id="PTHR12110:SF41">
    <property type="entry name" value="INOSOSE DEHYDRATASE"/>
    <property type="match status" value="1"/>
</dbReference>
<sequence>MPTPQLSVQLYSTRHALELDEDGTLARLAALGLRNVEVYGFVHRAAELAEALGRHGLTARTGHANLLSPENGHGAPVPSLEETFAAAGVLGLQTVFDPFVPAARWADGTEIARTAALLNAAAERGAAHGLTVGYHNHSQEFVHTVDGVNAFDHFADRLDPSVALEIDLYWASAGGNDAVALLRRLGSRVRALHIKDGAIIDDPFTSGAPFDPADTRQVAAGRGEVPLDAALDAAPDAEFAILEFDHYDGDIFEGIEAGIAYLSGKGIV</sequence>
<gene>
    <name evidence="3" type="ORF">DDJ31_32180</name>
    <name evidence="2" type="ORF">ELQ87_07175</name>
</gene>
<dbReference type="InterPro" id="IPR036237">
    <property type="entry name" value="Xyl_isomerase-like_sf"/>
</dbReference>
<dbReference type="GO" id="GO:0016853">
    <property type="term" value="F:isomerase activity"/>
    <property type="evidence" value="ECO:0007669"/>
    <property type="project" value="UniProtKB-KW"/>
</dbReference>
<name>A0A3Q9KTA2_STRGD</name>
<dbReference type="PANTHER" id="PTHR12110">
    <property type="entry name" value="HYDROXYPYRUVATE ISOMERASE"/>
    <property type="match status" value="1"/>
</dbReference>
<reference evidence="3 5" key="1">
    <citation type="submission" date="2018-04" db="EMBL/GenBank/DDBJ databases">
        <title>Complete genome sequences of Streptomyces griseoviridis K61 and characterization of antagonistic properties of biological control agents.</title>
        <authorList>
            <person name="Mariita R.M."/>
            <person name="Sello J.K."/>
        </authorList>
    </citation>
    <scope>NUCLEOTIDE SEQUENCE [LARGE SCALE GENOMIC DNA]</scope>
    <source>
        <strain evidence="3 5">K61</strain>
    </source>
</reference>
<dbReference type="Pfam" id="PF01261">
    <property type="entry name" value="AP_endonuc_2"/>
    <property type="match status" value="1"/>
</dbReference>
<dbReference type="Proteomes" id="UP000271291">
    <property type="component" value="Chromosome"/>
</dbReference>
<protein>
    <submittedName>
        <fullName evidence="2">Sugar phosphate isomerase/epimerase</fullName>
    </submittedName>
</protein>
<dbReference type="EMBL" id="CP029078">
    <property type="protein sequence ID" value="QCN89045.1"/>
    <property type="molecule type" value="Genomic_DNA"/>
</dbReference>
<evidence type="ECO:0000313" key="5">
    <source>
        <dbReference type="Proteomes" id="UP000501753"/>
    </source>
</evidence>
<dbReference type="InterPro" id="IPR013022">
    <property type="entry name" value="Xyl_isomerase-like_TIM-brl"/>
</dbReference>
<dbReference type="Gene3D" id="3.20.20.150">
    <property type="entry name" value="Divalent-metal-dependent TIM barrel enzymes"/>
    <property type="match status" value="1"/>
</dbReference>
<organism evidence="2 4">
    <name type="scientific">Streptomyces griseoviridis</name>
    <dbReference type="NCBI Taxonomy" id="45398"/>
    <lineage>
        <taxon>Bacteria</taxon>
        <taxon>Bacillati</taxon>
        <taxon>Actinomycetota</taxon>
        <taxon>Actinomycetes</taxon>
        <taxon>Kitasatosporales</taxon>
        <taxon>Streptomycetaceae</taxon>
        <taxon>Streptomyces</taxon>
    </lineage>
</organism>
<dbReference type="KEGG" id="sgd:ELQ87_07175"/>
<accession>A0A3Q9KTA2</accession>
<dbReference type="EMBL" id="CP034687">
    <property type="protein sequence ID" value="AZS84102.1"/>
    <property type="molecule type" value="Genomic_DNA"/>
</dbReference>
<dbReference type="OrthoDB" id="5182842at2"/>
<dbReference type="Proteomes" id="UP000501753">
    <property type="component" value="Chromosome"/>
</dbReference>
<dbReference type="SUPFAM" id="SSF51658">
    <property type="entry name" value="Xylose isomerase-like"/>
    <property type="match status" value="1"/>
</dbReference>
<evidence type="ECO:0000259" key="1">
    <source>
        <dbReference type="Pfam" id="PF01261"/>
    </source>
</evidence>
<evidence type="ECO:0000313" key="3">
    <source>
        <dbReference type="EMBL" id="QCN89045.1"/>
    </source>
</evidence>
<proteinExistence type="predicted"/>
<evidence type="ECO:0000313" key="2">
    <source>
        <dbReference type="EMBL" id="AZS84102.1"/>
    </source>
</evidence>
<keyword evidence="5" id="KW-1185">Reference proteome</keyword>
<dbReference type="RefSeq" id="WP_127177009.1">
    <property type="nucleotide sequence ID" value="NZ_CP029078.1"/>
</dbReference>
<dbReference type="AlphaFoldDB" id="A0A3Q9KTA2"/>
<keyword evidence="2" id="KW-0413">Isomerase</keyword>